<feature type="repeat" description="ANK" evidence="16">
    <location>
        <begin position="88"/>
        <end position="120"/>
    </location>
</feature>
<dbReference type="GO" id="GO:0044231">
    <property type="term" value="C:host cell presynaptic membrane"/>
    <property type="evidence" value="ECO:0007669"/>
    <property type="project" value="UniProtKB-KW"/>
</dbReference>
<proteinExistence type="inferred from homology"/>
<feature type="domain" description="Type II/III secretion system secretin-like" evidence="17">
    <location>
        <begin position="678"/>
        <end position="819"/>
    </location>
</feature>
<feature type="repeat" description="ANK" evidence="16">
    <location>
        <begin position="23"/>
        <end position="55"/>
    </location>
</feature>
<evidence type="ECO:0000256" key="1">
    <source>
        <dbReference type="ARBA" id="ARBA00004175"/>
    </source>
</evidence>
<evidence type="ECO:0000256" key="10">
    <source>
        <dbReference type="ARBA" id="ARBA00023043"/>
    </source>
</evidence>
<dbReference type="Gene3D" id="3.30.1370.130">
    <property type="match status" value="1"/>
</dbReference>
<dbReference type="InterPro" id="IPR002110">
    <property type="entry name" value="Ankyrin_rpt"/>
</dbReference>
<feature type="repeat" description="ANK" evidence="16">
    <location>
        <begin position="270"/>
        <end position="302"/>
    </location>
</feature>
<keyword evidence="12" id="KW-1053">Target membrane</keyword>
<dbReference type="PRINTS" id="PR01415">
    <property type="entry name" value="ANKYRIN"/>
</dbReference>
<evidence type="ECO:0000256" key="15">
    <source>
        <dbReference type="ARBA" id="ARBA00049811"/>
    </source>
</evidence>
<keyword evidence="6" id="KW-0800">Toxin</keyword>
<dbReference type="Pfam" id="PF12796">
    <property type="entry name" value="Ank_2"/>
    <property type="match status" value="3"/>
</dbReference>
<dbReference type="PANTHER" id="PTHR24198:SF165">
    <property type="entry name" value="ANKYRIN REPEAT-CONTAINING PROTEIN-RELATED"/>
    <property type="match status" value="1"/>
</dbReference>
<evidence type="ECO:0000256" key="14">
    <source>
        <dbReference type="ARBA" id="ARBA00049715"/>
    </source>
</evidence>
<reference evidence="18" key="1">
    <citation type="submission" date="2020-07" db="EMBL/GenBank/DDBJ databases">
        <title>Multicomponent nature underlies the extraordinary mechanical properties of spider dragline silk.</title>
        <authorList>
            <person name="Kono N."/>
            <person name="Nakamura H."/>
            <person name="Mori M."/>
            <person name="Yoshida Y."/>
            <person name="Ohtoshi R."/>
            <person name="Malay A.D."/>
            <person name="Moran D.A.P."/>
            <person name="Tomita M."/>
            <person name="Numata K."/>
            <person name="Arakawa K."/>
        </authorList>
    </citation>
    <scope>NUCLEOTIDE SEQUENCE</scope>
</reference>
<evidence type="ECO:0000313" key="18">
    <source>
        <dbReference type="EMBL" id="GFQ76579.1"/>
    </source>
</evidence>
<sequence>MAREEDINQLVENGFDINSKDASGITLLHKFTKEGDLVGVKSLLEHEADFNVVDNENRNPLHYAIMHGHKKVAKLFVNQLTINSKDKNGFTPLHLAALQDDTELIDFLITKGAKINEKDAKEGYTPLHIASLYGSKKSVQILIDSGANLECEDNNFRTPLFLTIYQCTAHYDSRAEIIEYLIKKGANIEAKDAENNTTLFLAACNNKMQIVKLIAKKQQASNDKIKLKEFFCTKNNHGFDALDCAIEHNNRKMVTFLVSKEIDANDQDFNGNARLHKASHNGNTKAVKLLLKLKVNINAVTKCNRTPLLLAVKKGHTKIVKMLLEVRANMNICEQQGFAPLHLAVQKDYFDIAQLLTEKDLYAVLMAVFKCLILLFIISCTHLPTKQHLTNIGNEDHHDIGKHDYSLQQYNTSLEINEPAIPEIMPLPIEFPDLTISNQFISINVSEEVSVKDLLIEIGKLSDVNLDIDPKISGNIILKLKDKNINEVIQSIANSAKLRYSTSNGVIRIEQDLPYAQNYYVDFINIQHSAQSSFVISNNITNSDADRDYNNVMKSQYSSDLWNSLEKGLNAIMDVNGVDDGEFLSSNREAGVIILNARKDIHKAVEEYINKVKKLASSQVMIEAKIVEVVLDDKYLSGINLNDLRDGTKSIINQDNSIINLAMNFGASDLGDLVKNLDKFGASTVISSPRVHAINNQQAMISFTKNHIYFTSDIQKDTRNSNQTLITKMNSVPIGVVLIIHPSINIDTSEIFMDIHPTLSRINGYIKDPDIEYIAQQSKMKLNSDIPIVEIREMNSMLKIKSGEIMVIGGLIEHREDKQSLLHQKSKRLANNIRTVETVIFLKATIVPTFGLLDRKDKNLYIY</sequence>
<dbReference type="EMBL" id="BMAO01011793">
    <property type="protein sequence ID" value="GFQ76579.1"/>
    <property type="molecule type" value="Genomic_DNA"/>
</dbReference>
<dbReference type="PROSITE" id="PS50297">
    <property type="entry name" value="ANK_REP_REGION"/>
    <property type="match status" value="4"/>
</dbReference>
<dbReference type="Proteomes" id="UP000887116">
    <property type="component" value="Unassembled WGS sequence"/>
</dbReference>
<dbReference type="GO" id="GO:0005576">
    <property type="term" value="C:extracellular region"/>
    <property type="evidence" value="ECO:0007669"/>
    <property type="project" value="UniProtKB-SubCell"/>
</dbReference>
<dbReference type="GO" id="GO:0090729">
    <property type="term" value="F:toxin activity"/>
    <property type="evidence" value="ECO:0007669"/>
    <property type="project" value="UniProtKB-KW"/>
</dbReference>
<evidence type="ECO:0000256" key="13">
    <source>
        <dbReference type="ARBA" id="ARBA00049657"/>
    </source>
</evidence>
<feature type="repeat" description="ANK" evidence="16">
    <location>
        <begin position="303"/>
        <end position="335"/>
    </location>
</feature>
<keyword evidence="4" id="KW-0964">Secreted</keyword>
<keyword evidence="10 16" id="KW-0040">ANK repeat</keyword>
<dbReference type="PROSITE" id="PS50088">
    <property type="entry name" value="ANK_REPEAT"/>
    <property type="match status" value="5"/>
</dbReference>
<evidence type="ECO:0000259" key="17">
    <source>
        <dbReference type="Pfam" id="PF00263"/>
    </source>
</evidence>
<comment type="similarity">
    <text evidence="13">Belongs to the cationic peptide 01 (latrotoxin) family. 03 (alpha-latrotoxin) subfamily.</text>
</comment>
<dbReference type="InterPro" id="IPR036770">
    <property type="entry name" value="Ankyrin_rpt-contain_sf"/>
</dbReference>
<dbReference type="InterPro" id="IPR004846">
    <property type="entry name" value="T2SS/T3SS_dom"/>
</dbReference>
<keyword evidence="11" id="KW-0472">Membrane</keyword>
<evidence type="ECO:0000256" key="5">
    <source>
        <dbReference type="ARBA" id="ARBA00022537"/>
    </source>
</evidence>
<dbReference type="GO" id="GO:0044218">
    <property type="term" value="C:other organism cell membrane"/>
    <property type="evidence" value="ECO:0007669"/>
    <property type="project" value="UniProtKB-KW"/>
</dbReference>
<protein>
    <recommendedName>
        <fullName evidence="15">Alpha-latrotoxin</fullName>
    </recommendedName>
</protein>
<keyword evidence="5" id="KW-1052">Target cell membrane</keyword>
<comment type="caution">
    <text evidence="18">The sequence shown here is derived from an EMBL/GenBank/DDBJ whole genome shotgun (WGS) entry which is preliminary data.</text>
</comment>
<accession>A0A8X6KKA6</accession>
<comment type="subunit">
    <text evidence="14">Homotetramer in membranes.</text>
</comment>
<keyword evidence="19" id="KW-1185">Reference proteome</keyword>
<name>A0A8X6KKA6_TRICU</name>
<keyword evidence="8" id="KW-0677">Repeat</keyword>
<keyword evidence="7" id="KW-0528">Neurotoxin</keyword>
<comment type="subcellular location">
    <subcellularLocation>
        <location evidence="2">Secreted</location>
    </subcellularLocation>
    <subcellularLocation>
        <location evidence="1">Target cell membrane</location>
    </subcellularLocation>
</comment>
<feature type="repeat" description="ANK" evidence="16">
    <location>
        <begin position="122"/>
        <end position="154"/>
    </location>
</feature>
<evidence type="ECO:0000256" key="4">
    <source>
        <dbReference type="ARBA" id="ARBA00022525"/>
    </source>
</evidence>
<dbReference type="AlphaFoldDB" id="A0A8X6KKA6"/>
<evidence type="ECO:0000256" key="16">
    <source>
        <dbReference type="PROSITE-ProRule" id="PRU00023"/>
    </source>
</evidence>
<dbReference type="SMART" id="SM00248">
    <property type="entry name" value="ANK"/>
    <property type="match status" value="10"/>
</dbReference>
<dbReference type="Pfam" id="PF13637">
    <property type="entry name" value="Ank_4"/>
    <property type="match status" value="1"/>
</dbReference>
<evidence type="ECO:0000256" key="6">
    <source>
        <dbReference type="ARBA" id="ARBA00022656"/>
    </source>
</evidence>
<dbReference type="Pfam" id="PF00263">
    <property type="entry name" value="Secretin"/>
    <property type="match status" value="1"/>
</dbReference>
<evidence type="ECO:0000256" key="2">
    <source>
        <dbReference type="ARBA" id="ARBA00004613"/>
    </source>
</evidence>
<evidence type="ECO:0000256" key="9">
    <source>
        <dbReference type="ARBA" id="ARBA00023028"/>
    </source>
</evidence>
<keyword evidence="9" id="KW-0638">Presynaptic neurotoxin</keyword>
<dbReference type="GO" id="GO:0006887">
    <property type="term" value="P:exocytosis"/>
    <property type="evidence" value="ECO:0007669"/>
    <property type="project" value="UniProtKB-KW"/>
</dbReference>
<evidence type="ECO:0000256" key="8">
    <source>
        <dbReference type="ARBA" id="ARBA00022737"/>
    </source>
</evidence>
<evidence type="ECO:0000256" key="7">
    <source>
        <dbReference type="ARBA" id="ARBA00022699"/>
    </source>
</evidence>
<dbReference type="Gene3D" id="1.25.40.20">
    <property type="entry name" value="Ankyrin repeat-containing domain"/>
    <property type="match status" value="2"/>
</dbReference>
<dbReference type="SUPFAM" id="SSF48403">
    <property type="entry name" value="Ankyrin repeat"/>
    <property type="match status" value="1"/>
</dbReference>
<dbReference type="OrthoDB" id="8190854at2759"/>
<evidence type="ECO:0000256" key="3">
    <source>
        <dbReference type="ARBA" id="ARBA00022483"/>
    </source>
</evidence>
<evidence type="ECO:0000256" key="12">
    <source>
        <dbReference type="ARBA" id="ARBA00023298"/>
    </source>
</evidence>
<dbReference type="PANTHER" id="PTHR24198">
    <property type="entry name" value="ANKYRIN REPEAT AND PROTEIN KINASE DOMAIN-CONTAINING PROTEIN"/>
    <property type="match status" value="1"/>
</dbReference>
<gene>
    <name evidence="18" type="ORF">TNCT_635311</name>
</gene>
<keyword evidence="3" id="KW-0268">Exocytosis</keyword>
<organism evidence="18 19">
    <name type="scientific">Trichonephila clavata</name>
    <name type="common">Joro spider</name>
    <name type="synonym">Nephila clavata</name>
    <dbReference type="NCBI Taxonomy" id="2740835"/>
    <lineage>
        <taxon>Eukaryota</taxon>
        <taxon>Metazoa</taxon>
        <taxon>Ecdysozoa</taxon>
        <taxon>Arthropoda</taxon>
        <taxon>Chelicerata</taxon>
        <taxon>Arachnida</taxon>
        <taxon>Araneae</taxon>
        <taxon>Araneomorphae</taxon>
        <taxon>Entelegynae</taxon>
        <taxon>Araneoidea</taxon>
        <taxon>Nephilidae</taxon>
        <taxon>Trichonephila</taxon>
    </lineage>
</organism>
<dbReference type="GO" id="GO:0009306">
    <property type="term" value="P:protein secretion"/>
    <property type="evidence" value="ECO:0007669"/>
    <property type="project" value="InterPro"/>
</dbReference>
<evidence type="ECO:0000256" key="11">
    <source>
        <dbReference type="ARBA" id="ARBA00023136"/>
    </source>
</evidence>
<evidence type="ECO:0000313" key="19">
    <source>
        <dbReference type="Proteomes" id="UP000887116"/>
    </source>
</evidence>